<dbReference type="EMBL" id="BMHT01000001">
    <property type="protein sequence ID" value="GGE97180.1"/>
    <property type="molecule type" value="Genomic_DNA"/>
</dbReference>
<proteinExistence type="predicted"/>
<evidence type="ECO:0000313" key="2">
    <source>
        <dbReference type="Proteomes" id="UP000632273"/>
    </source>
</evidence>
<organism evidence="1 2">
    <name type="scientific">Hymenobacter cavernae</name>
    <dbReference type="NCBI Taxonomy" id="2044852"/>
    <lineage>
        <taxon>Bacteria</taxon>
        <taxon>Pseudomonadati</taxon>
        <taxon>Bacteroidota</taxon>
        <taxon>Cytophagia</taxon>
        <taxon>Cytophagales</taxon>
        <taxon>Hymenobacteraceae</taxon>
        <taxon>Hymenobacter</taxon>
    </lineage>
</organism>
<gene>
    <name evidence="1" type="ORF">GCM10011383_04910</name>
</gene>
<reference evidence="2" key="1">
    <citation type="journal article" date="2019" name="Int. J. Syst. Evol. Microbiol.">
        <title>The Global Catalogue of Microorganisms (GCM) 10K type strain sequencing project: providing services to taxonomists for standard genome sequencing and annotation.</title>
        <authorList>
            <consortium name="The Broad Institute Genomics Platform"/>
            <consortium name="The Broad Institute Genome Sequencing Center for Infectious Disease"/>
            <person name="Wu L."/>
            <person name="Ma J."/>
        </authorList>
    </citation>
    <scope>NUCLEOTIDE SEQUENCE [LARGE SCALE GENOMIC DNA]</scope>
    <source>
        <strain evidence="2">CGMCC 1.15197</strain>
    </source>
</reference>
<evidence type="ECO:0008006" key="3">
    <source>
        <dbReference type="Google" id="ProtNLM"/>
    </source>
</evidence>
<protein>
    <recommendedName>
        <fullName evidence="3">Anti-sigma factor</fullName>
    </recommendedName>
</protein>
<name>A0ABQ1TM14_9BACT</name>
<sequence length="242" mass="27150">MNENKNGLEAFVEHHRADFDAFEPRPDLWDAIESELATSSEADEEPPLRVIKLAPDTPAQPAQPRGYYRLAAVLALALLASGSYFWKQANKTFAWTSSKAAPFAVQPAADLRSTPPAYLGQLPEATPAANAPTQRLSQAVSRMEAYYAAQITERETELAQLDSELRNAPADWQHELTGLDSTYRQLRVELYRNPEPDVVLDAMNRNLQIRLDILNQQLRTREQIQAYHAASPMLAADNHRMP</sequence>
<dbReference type="Proteomes" id="UP000632273">
    <property type="component" value="Unassembled WGS sequence"/>
</dbReference>
<accession>A0ABQ1TM14</accession>
<keyword evidence="2" id="KW-1185">Reference proteome</keyword>
<evidence type="ECO:0000313" key="1">
    <source>
        <dbReference type="EMBL" id="GGE97180.1"/>
    </source>
</evidence>
<comment type="caution">
    <text evidence="1">The sequence shown here is derived from an EMBL/GenBank/DDBJ whole genome shotgun (WGS) entry which is preliminary data.</text>
</comment>
<dbReference type="RefSeq" id="WP_188810588.1">
    <property type="nucleotide sequence ID" value="NZ_BMHT01000001.1"/>
</dbReference>